<dbReference type="PANTHER" id="PTHR30296">
    <property type="entry name" value="UNCHARACTERIZED PROTEIN YKGE"/>
    <property type="match status" value="1"/>
</dbReference>
<evidence type="ECO:0000313" key="3">
    <source>
        <dbReference type="Proteomes" id="UP000389128"/>
    </source>
</evidence>
<evidence type="ECO:0000313" key="2">
    <source>
        <dbReference type="EMBL" id="TYC61255.1"/>
    </source>
</evidence>
<dbReference type="PANTHER" id="PTHR30296:SF0">
    <property type="entry name" value="LACTATE UTILIZATION PROTEIN A"/>
    <property type="match status" value="1"/>
</dbReference>
<dbReference type="EMBL" id="SDKK01000003">
    <property type="protein sequence ID" value="TYC61255.1"/>
    <property type="molecule type" value="Genomic_DNA"/>
</dbReference>
<feature type="domain" description="Cysteine-rich" evidence="1">
    <location>
        <begin position="25"/>
        <end position="105"/>
    </location>
</feature>
<comment type="caution">
    <text evidence="2">The sequence shown here is derived from an EMBL/GenBank/DDBJ whole genome shotgun (WGS) entry which is preliminary data.</text>
</comment>
<dbReference type="AlphaFoldDB" id="A0A6C2D6M1"/>
<keyword evidence="3" id="KW-1185">Reference proteome</keyword>
<proteinExistence type="predicted"/>
<reference evidence="2 3" key="1">
    <citation type="submission" date="2019-01" db="EMBL/GenBank/DDBJ databases">
        <title>Zoogloea oleivorans genome sequencing and assembly.</title>
        <authorList>
            <person name="Tancsics A."/>
            <person name="Farkas M."/>
            <person name="Kriszt B."/>
            <person name="Maroti G."/>
            <person name="Horvath B."/>
        </authorList>
    </citation>
    <scope>NUCLEOTIDE SEQUENCE [LARGE SCALE GENOMIC DNA]</scope>
    <source>
        <strain evidence="2 3">Buc</strain>
    </source>
</reference>
<feature type="domain" description="Cysteine-rich" evidence="1">
    <location>
        <begin position="153"/>
        <end position="237"/>
    </location>
</feature>
<accession>A0A6C2D6M1</accession>
<dbReference type="GO" id="GO:0016491">
    <property type="term" value="F:oxidoreductase activity"/>
    <property type="evidence" value="ECO:0007669"/>
    <property type="project" value="UniProtKB-ARBA"/>
</dbReference>
<dbReference type="RefSeq" id="WP_148577789.1">
    <property type="nucleotide sequence ID" value="NZ_SDKK01000003.1"/>
</dbReference>
<dbReference type="Pfam" id="PF02754">
    <property type="entry name" value="CCG"/>
    <property type="match status" value="2"/>
</dbReference>
<evidence type="ECO:0000259" key="1">
    <source>
        <dbReference type="Pfam" id="PF02754"/>
    </source>
</evidence>
<dbReference type="InterPro" id="IPR004017">
    <property type="entry name" value="Cys_rich_dom"/>
</dbReference>
<name>A0A6C2D6M1_9RHOO</name>
<dbReference type="OrthoDB" id="9770306at2"/>
<sequence length="276" mass="29845">MSKPLNSTGAEDTARSYPPRPEAVYFYGTCLVDMFVPEAGMDAITLLEREGIRVIFPDNQTCCGQPAFTSGFPDEARQVVESQLDLFPGDYPIVVPSGSCGGMIRWHWEKVCANDPALKARAAAIGARTYEFAEFLLHVVGFNRKDEGEPTTVTLHTSCSARREMGTHLVGRELLARLGNVTLAHHDHESECCGFGGSFSLKHPDISTAMVSDKVASLKATGAREVVTADCGCLLNITKRAAKEDLEARRVKASLPGDHLATFLLRRTGGQTAGSN</sequence>
<dbReference type="Proteomes" id="UP000389128">
    <property type="component" value="Unassembled WGS sequence"/>
</dbReference>
<organism evidence="2 3">
    <name type="scientific">Zoogloea oleivorans</name>
    <dbReference type="NCBI Taxonomy" id="1552750"/>
    <lineage>
        <taxon>Bacteria</taxon>
        <taxon>Pseudomonadati</taxon>
        <taxon>Pseudomonadota</taxon>
        <taxon>Betaproteobacteria</taxon>
        <taxon>Rhodocyclales</taxon>
        <taxon>Zoogloeaceae</taxon>
        <taxon>Zoogloea</taxon>
    </lineage>
</organism>
<gene>
    <name evidence="2" type="ORF">ETQ85_04125</name>
</gene>
<dbReference type="GO" id="GO:0005829">
    <property type="term" value="C:cytosol"/>
    <property type="evidence" value="ECO:0007669"/>
    <property type="project" value="TreeGrafter"/>
</dbReference>
<protein>
    <submittedName>
        <fullName evidence="2">(Fe-S)-binding protein</fullName>
    </submittedName>
</protein>